<protein>
    <submittedName>
        <fullName evidence="1">Uncharacterized protein</fullName>
    </submittedName>
</protein>
<dbReference type="EMBL" id="CP030032">
    <property type="protein sequence ID" value="AWV88609.1"/>
    <property type="molecule type" value="Genomic_DNA"/>
</dbReference>
<sequence>MRLKLIVLAIGAAIAVYALIFGSQALSKLSKYRTSTTISQSEEPADVGPTREIPTIVNTGIGGINKSLSGMKDNVQNTVDERQERLDEQIEIAK</sequence>
<gene>
    <name evidence="1" type="ORF">DN745_04365</name>
</gene>
<evidence type="ECO:0000313" key="1">
    <source>
        <dbReference type="EMBL" id="AWV88609.1"/>
    </source>
</evidence>
<keyword evidence="2" id="KW-1185">Reference proteome</keyword>
<dbReference type="RefSeq" id="WP_111332505.1">
    <property type="nucleotide sequence ID" value="NZ_CP030032.1"/>
</dbReference>
<evidence type="ECO:0000313" key="2">
    <source>
        <dbReference type="Proteomes" id="UP000249799"/>
    </source>
</evidence>
<organism evidence="1 2">
    <name type="scientific">Bradymonas sediminis</name>
    <dbReference type="NCBI Taxonomy" id="1548548"/>
    <lineage>
        <taxon>Bacteria</taxon>
        <taxon>Deltaproteobacteria</taxon>
        <taxon>Bradymonadales</taxon>
        <taxon>Bradymonadaceae</taxon>
        <taxon>Bradymonas</taxon>
    </lineage>
</organism>
<proteinExistence type="predicted"/>
<reference evidence="1 2" key="1">
    <citation type="submission" date="2018-06" db="EMBL/GenBank/DDBJ databases">
        <title>Lujinxingia sediminis gen. nov. sp. nov., a new facultative anaerobic member of the class Deltaproteobacteria, and proposal of Lujinxingaceae fam. nov.</title>
        <authorList>
            <person name="Guo L.-Y."/>
            <person name="Li C.-M."/>
            <person name="Wang S."/>
            <person name="Du Z.-J."/>
        </authorList>
    </citation>
    <scope>NUCLEOTIDE SEQUENCE [LARGE SCALE GENOMIC DNA]</scope>
    <source>
        <strain evidence="1 2">FA350</strain>
    </source>
</reference>
<name>A0A2Z4FI88_9DELT</name>
<dbReference type="KEGG" id="bsed:DN745_04365"/>
<dbReference type="AlphaFoldDB" id="A0A2Z4FI88"/>
<dbReference type="Proteomes" id="UP000249799">
    <property type="component" value="Chromosome"/>
</dbReference>
<accession>A0A2Z4FI88</accession>